<evidence type="ECO:0000313" key="2">
    <source>
        <dbReference type="Proteomes" id="UP000717328"/>
    </source>
</evidence>
<dbReference type="OrthoDB" id="2987927at2759"/>
<dbReference type="EMBL" id="JABCKI010005737">
    <property type="protein sequence ID" value="KAG5638934.1"/>
    <property type="molecule type" value="Genomic_DNA"/>
</dbReference>
<accession>A0A9P7FV72</accession>
<dbReference type="Proteomes" id="UP000717328">
    <property type="component" value="Unassembled WGS sequence"/>
</dbReference>
<protein>
    <submittedName>
        <fullName evidence="1">Uncharacterized protein</fullName>
    </submittedName>
</protein>
<reference evidence="1" key="1">
    <citation type="submission" date="2021-02" db="EMBL/GenBank/DDBJ databases">
        <authorList>
            <person name="Nieuwenhuis M."/>
            <person name="Van De Peppel L.J.J."/>
        </authorList>
    </citation>
    <scope>NUCLEOTIDE SEQUENCE</scope>
    <source>
        <strain evidence="1">D49</strain>
    </source>
</reference>
<organism evidence="1 2">
    <name type="scientific">Sphagnurus paluster</name>
    <dbReference type="NCBI Taxonomy" id="117069"/>
    <lineage>
        <taxon>Eukaryota</taxon>
        <taxon>Fungi</taxon>
        <taxon>Dikarya</taxon>
        <taxon>Basidiomycota</taxon>
        <taxon>Agaricomycotina</taxon>
        <taxon>Agaricomycetes</taxon>
        <taxon>Agaricomycetidae</taxon>
        <taxon>Agaricales</taxon>
        <taxon>Tricholomatineae</taxon>
        <taxon>Lyophyllaceae</taxon>
        <taxon>Sphagnurus</taxon>
    </lineage>
</organism>
<evidence type="ECO:0000313" key="1">
    <source>
        <dbReference type="EMBL" id="KAG5638934.1"/>
    </source>
</evidence>
<sequence length="192" mass="21650">MISRGNDTRKSGQHLVNEQISNNNCARLISIFQHPRFYEHRTAFKSRPARPWTLTAETAASEKRTAPWDPNFQPTPWPDEEDAPGWEEWYYQHAELHYRNEVAGYAHLIAMQGAAIPRFFAAGRLPLAQCPISPRVVLIEYLPDARTLRDVDPSAVELSLAQSLLATARSFAELGFVHADLNLGNILFVPGT</sequence>
<reference evidence="1" key="2">
    <citation type="submission" date="2021-10" db="EMBL/GenBank/DDBJ databases">
        <title>Phylogenomics reveals ancestral predisposition of the termite-cultivated fungus Termitomyces towards a domesticated lifestyle.</title>
        <authorList>
            <person name="Auxier B."/>
            <person name="Grum-Grzhimaylo A."/>
            <person name="Cardenas M.E."/>
            <person name="Lodge J.D."/>
            <person name="Laessoe T."/>
            <person name="Pedersen O."/>
            <person name="Smith M.E."/>
            <person name="Kuyper T.W."/>
            <person name="Franco-Molano E.A."/>
            <person name="Baroni T.J."/>
            <person name="Aanen D.K."/>
        </authorList>
    </citation>
    <scope>NUCLEOTIDE SEQUENCE</scope>
    <source>
        <strain evidence="1">D49</strain>
    </source>
</reference>
<proteinExistence type="predicted"/>
<gene>
    <name evidence="1" type="ORF">H0H81_008434</name>
</gene>
<comment type="caution">
    <text evidence="1">The sequence shown here is derived from an EMBL/GenBank/DDBJ whole genome shotgun (WGS) entry which is preliminary data.</text>
</comment>
<dbReference type="InterPro" id="IPR011009">
    <property type="entry name" value="Kinase-like_dom_sf"/>
</dbReference>
<name>A0A9P7FV72_9AGAR</name>
<dbReference type="AlphaFoldDB" id="A0A9P7FV72"/>
<dbReference type="SUPFAM" id="SSF56112">
    <property type="entry name" value="Protein kinase-like (PK-like)"/>
    <property type="match status" value="1"/>
</dbReference>
<keyword evidence="2" id="KW-1185">Reference proteome</keyword>